<keyword evidence="4" id="KW-1185">Reference proteome</keyword>
<keyword evidence="2" id="KW-0732">Signal</keyword>
<dbReference type="RefSeq" id="WP_271889484.1">
    <property type="nucleotide sequence ID" value="NZ_JAQBIE010000015.1"/>
</dbReference>
<reference evidence="3" key="1">
    <citation type="submission" date="2022-12" db="EMBL/GenBank/DDBJ databases">
        <title>Paracoccus onchidii sp. nov., isolated from a marine invertebrate from the South China Sea.</title>
        <authorList>
            <person name="Xu S."/>
            <person name="Liu Z."/>
            <person name="Xu Y."/>
        </authorList>
    </citation>
    <scope>NUCLEOTIDE SEQUENCE</scope>
    <source>
        <strain evidence="3">Z330</strain>
    </source>
</reference>
<keyword evidence="1" id="KW-0812">Transmembrane</keyword>
<feature type="transmembrane region" description="Helical" evidence="1">
    <location>
        <begin position="283"/>
        <end position="304"/>
    </location>
</feature>
<keyword evidence="1" id="KW-0472">Membrane</keyword>
<evidence type="ECO:0000256" key="2">
    <source>
        <dbReference type="SAM" id="SignalP"/>
    </source>
</evidence>
<accession>A0ABT4ZG74</accession>
<sequence>MIRVFLLYVLMAVPALAQATAEPIVEIALDQPEVIPGQSASLRVTVLVPSWMLSPPEFPSFEAPNLRVMTPPRSGTSISRNIDGDTWSGVTRRFLLMPLVPGRFAIPAQEIALNYADSDGTTPIAATVATQAVTLTGVLPEGAEGLDPFIAASDLRLTQELSGDLTDLQVGNSVQRVITAEITGTSPMVLPTLIPSAEIPGIRVYPDSPKIAETQERGLLAGHRVESETLMAVAGGQGEIPAISLQWYDLDSKEIQTATIPAMAVTVEGDLADRARQVAATDWRLLAVILGGLVSVLLALWWILPRLRRYRAARQHAYRAGPGYAFRRLSAALHGHDYRETRRWLAIWLARCAPLSSDDSKDLSAAMAAIGAARYGQHPSDRQGENWKALQKAIDTARLHMKTRDKPSLPKLNPN</sequence>
<proteinExistence type="predicted"/>
<evidence type="ECO:0000256" key="1">
    <source>
        <dbReference type="SAM" id="Phobius"/>
    </source>
</evidence>
<name>A0ABT4ZG74_9RHOB</name>
<evidence type="ECO:0000313" key="3">
    <source>
        <dbReference type="EMBL" id="MDB6178364.1"/>
    </source>
</evidence>
<organism evidence="3 4">
    <name type="scientific">Paracoccus onchidii</name>
    <dbReference type="NCBI Taxonomy" id="3017813"/>
    <lineage>
        <taxon>Bacteria</taxon>
        <taxon>Pseudomonadati</taxon>
        <taxon>Pseudomonadota</taxon>
        <taxon>Alphaproteobacteria</taxon>
        <taxon>Rhodobacterales</taxon>
        <taxon>Paracoccaceae</taxon>
        <taxon>Paracoccus</taxon>
    </lineage>
</organism>
<dbReference type="Proteomes" id="UP001165641">
    <property type="component" value="Unassembled WGS sequence"/>
</dbReference>
<comment type="caution">
    <text evidence="3">The sequence shown here is derived from an EMBL/GenBank/DDBJ whole genome shotgun (WGS) entry which is preliminary data.</text>
</comment>
<evidence type="ECO:0000313" key="4">
    <source>
        <dbReference type="Proteomes" id="UP001165641"/>
    </source>
</evidence>
<dbReference type="PANTHER" id="PTHR40940">
    <property type="entry name" value="PROTEIN BATD-RELATED"/>
    <property type="match status" value="1"/>
</dbReference>
<protein>
    <submittedName>
        <fullName evidence="3">BatD family protein</fullName>
    </submittedName>
</protein>
<feature type="chain" id="PRO_5047137328" evidence="2">
    <location>
        <begin position="18"/>
        <end position="415"/>
    </location>
</feature>
<dbReference type="PANTHER" id="PTHR40940:SF1">
    <property type="entry name" value="PROTEIN BATD"/>
    <property type="match status" value="1"/>
</dbReference>
<keyword evidence="1" id="KW-1133">Transmembrane helix</keyword>
<dbReference type="InterPro" id="IPR025738">
    <property type="entry name" value="BatD"/>
</dbReference>
<dbReference type="EMBL" id="JAQBIE010000015">
    <property type="protein sequence ID" value="MDB6178364.1"/>
    <property type="molecule type" value="Genomic_DNA"/>
</dbReference>
<feature type="signal peptide" evidence="2">
    <location>
        <begin position="1"/>
        <end position="17"/>
    </location>
</feature>
<gene>
    <name evidence="3" type="ORF">PAF17_12735</name>
</gene>